<dbReference type="Gene3D" id="2.40.128.20">
    <property type="match status" value="1"/>
</dbReference>
<organism evidence="2 3">
    <name type="scientific">Hyalella azteca</name>
    <name type="common">Amphipod</name>
    <dbReference type="NCBI Taxonomy" id="294128"/>
    <lineage>
        <taxon>Eukaryota</taxon>
        <taxon>Metazoa</taxon>
        <taxon>Ecdysozoa</taxon>
        <taxon>Arthropoda</taxon>
        <taxon>Crustacea</taxon>
        <taxon>Multicrustacea</taxon>
        <taxon>Malacostraca</taxon>
        <taxon>Eumalacostraca</taxon>
        <taxon>Peracarida</taxon>
        <taxon>Amphipoda</taxon>
        <taxon>Senticaudata</taxon>
        <taxon>Talitrida</taxon>
        <taxon>Talitroidea</taxon>
        <taxon>Hyalellidae</taxon>
        <taxon>Hyalella</taxon>
    </lineage>
</organism>
<sequence>MKLYFSLIVCAVMSQARAAIMPSFVHLGFCSDVPRMPEFDIEKYSERWYVILQVPNEFVPAKHCVTANYTSITSDGTFTNRKSGCADNRTVIHSLVDLQLVDHDYHTFIIQAQDERPEIGVTVSTYSLFSFYDTIS</sequence>
<keyword evidence="2" id="KW-1185">Reference proteome</keyword>
<dbReference type="SUPFAM" id="SSF50814">
    <property type="entry name" value="Lipocalins"/>
    <property type="match status" value="1"/>
</dbReference>
<dbReference type="GeneID" id="108677257"/>
<feature type="chain" id="PRO_5034837136" evidence="1">
    <location>
        <begin position="19"/>
        <end position="136"/>
    </location>
</feature>
<keyword evidence="1" id="KW-0732">Signal</keyword>
<accession>A0A8B7P4A5</accession>
<proteinExistence type="predicted"/>
<dbReference type="AlphaFoldDB" id="A0A8B7P4A5"/>
<feature type="signal peptide" evidence="1">
    <location>
        <begin position="1"/>
        <end position="18"/>
    </location>
</feature>
<dbReference type="RefSeq" id="XP_018020949.1">
    <property type="nucleotide sequence ID" value="XM_018165460.1"/>
</dbReference>
<dbReference type="OrthoDB" id="6335136at2759"/>
<gene>
    <name evidence="3" type="primary">LOC108677257</name>
</gene>
<evidence type="ECO:0000313" key="3">
    <source>
        <dbReference type="RefSeq" id="XP_018020949.1"/>
    </source>
</evidence>
<dbReference type="Proteomes" id="UP000694843">
    <property type="component" value="Unplaced"/>
</dbReference>
<dbReference type="KEGG" id="hazt:108677257"/>
<dbReference type="InterPro" id="IPR012674">
    <property type="entry name" value="Calycin"/>
</dbReference>
<evidence type="ECO:0000313" key="2">
    <source>
        <dbReference type="Proteomes" id="UP000694843"/>
    </source>
</evidence>
<evidence type="ECO:0000256" key="1">
    <source>
        <dbReference type="SAM" id="SignalP"/>
    </source>
</evidence>
<reference evidence="3" key="1">
    <citation type="submission" date="2025-08" db="UniProtKB">
        <authorList>
            <consortium name="RefSeq"/>
        </authorList>
    </citation>
    <scope>IDENTIFICATION</scope>
    <source>
        <tissue evidence="3">Whole organism</tissue>
    </source>
</reference>
<protein>
    <submittedName>
        <fullName evidence="3">Crustacyanin-A2 subunit</fullName>
    </submittedName>
</protein>
<name>A0A8B7P4A5_HYAAZ</name>